<evidence type="ECO:0000313" key="4">
    <source>
        <dbReference type="Proteomes" id="UP000008792"/>
    </source>
</evidence>
<sequence length="1733" mass="199451">MGSNRKRKSDINGTYKLIRLYRANDCLWNPKSSGFKNLALKERAWLRIAQFFKNKLTVDQIKLQILSLRYYYATELLAIKRSKLGGYHYVPRQSYFADLEFLKEAMEHSVSVKAIESKTQVSSKQINCLVEDAFLLSSSENSIRSEKVDFQITSVSNEDGITSSVLQPLVSSDKEQSLQLPLPPHDIRTNQLPIRVASGNDRWISASNSYHDHEDDDYDGRQWKSSYQKEQNRNSNYSVSSGNERRSCNQSPAAYRPDMGATTNTFDDDNNIYVDSYGSRARGPPRKKVLTGRYRNKSRHSHGTDTYYDTDDWQRNNDSRSQKLHHRMSDGRENDYRSGRSSRDVGRSSNDSKNQNYKYAGNNSFNAPATFPFIQQMSTQPTYQGEGVCTCCPNAFPNEQPEYNEPTSKQAPEPILSDPEPESEMYVPSSPPRKSCDDDSCPLRSGRVYDENDHDLICTDGTCYNMEDTRRDMPIASSRLESKRTSRVASAAGSRAVSNRPSFEQIRSPKRMVCTNNRGRLSKSPKENMIMCPSGRQNEYDDDGLREGPENRNRQRSDDFRGSSERPSRRGREDERGPLESSQKSRAYQNYPEPPDEDSPGKQSRLQSLRSMSRNKPDQDQYPETDPIVSSRRQSQRGDEGYSSPDVSKSRSNRQSRDKGERSRHDSQAYYPETDPIVSPRKQSQRGDEEYTLPDGSRNRSNRQSLEKQGRSRNDNPDYYPESNPAESSRRQSQRGDDGYTSPDSSKNRSNRQSRDKTERSRHNSQEYYSDGVPVVPPQRQSQRGDEGYTLPDASKNRSNRQSRVKGERSGNDDQDYVTDPLEPPRRQSQRIDDSRNNSNRQSRDKSYRSKHNSQDYYPETDPVVSSRKPSQRGVEELTSPDVSKSRSNRQSRDKGELSRRGSQSYYPETDPVEPSQRQSQRADEGYISRNSSKYRSNRQSIEKQERSRKDEQGYNRYEPNNLCKDSCNATCASVRSTRNSQKNNEYPANYDTDRDDYVEGTTDDEYNREKDRLSVKDQNGQEDYEKPTDNPNRNMNSEYPQENYGGRQSYDRDKEYVPDKYQTRRDDEYNRGKDPISKYQSEQDYNECPANYQNNTNFDGRDPDMGPICPKYQNIQDARGRRSDKNDEDCNCPESQARQDGYQGRQEYNRDKDQTYQENKRRMDADFNKDKNNEPANQQEHYDPCLCPANLPDQYNRKKQTFKCDVDCKCIANRKKEPYKDDLDCPCLANEIAPYKKETYNDDQDCHCPANLTREPFQCNPNCTCPANRKKGPYKNDLDCACPENQTAPSKEEPYKGDLDCHCPENQTAPPKEESYKDEVDCPENQIARYGDNTEPYKDNVDCAYPENQPDSVNRDIEYPPEKYEPEIIPEKPLTDQEDLKNEEEVMLDCECPTSEDDAEKLELAKEAPEPEAPIRAPCLCEAAVETDIDMTLTDRSNRKKCNCSEDSLETEKQRERKSNEEKNAISKETESSGPSAKAKPANKGAKKIGKICSCKPPVFNKSKNAKAASPASPVAKNEQLKQRSQSPVGAKPRLLSKRQNKIDDDGLNKFQALGGQARQYVYEMQDEIHINVSNHQNVGYEVYKKVNPKHVNKSQTRDGLAILCSFRVPPTLAEKTIDILNNHISYNAPTKEDEYYPIPETEERHPKCYAVRNNYIERRNGRHPADRFASNPFLKLNFNASKRDVIVLHAPVPGFRPSKYSLSVKDFEVENYERQHRAVERYPKAMRPMPK</sequence>
<feature type="compositionally biased region" description="Basic and acidic residues" evidence="1">
    <location>
        <begin position="543"/>
        <end position="578"/>
    </location>
</feature>
<dbReference type="KEGG" id="dvi:6627217"/>
<feature type="compositionally biased region" description="Polar residues" evidence="1">
    <location>
        <begin position="226"/>
        <end position="252"/>
    </location>
</feature>
<feature type="compositionally biased region" description="Basic residues" evidence="1">
    <location>
        <begin position="283"/>
        <end position="301"/>
    </location>
</feature>
<gene>
    <name evidence="3" type="primary">Dvir\GJ20320</name>
    <name evidence="3" type="ORF">Dvir_GJ20320</name>
</gene>
<feature type="compositionally biased region" description="Basic and acidic residues" evidence="1">
    <location>
        <begin position="705"/>
        <end position="716"/>
    </location>
</feature>
<feature type="compositionally biased region" description="Basic and acidic residues" evidence="1">
    <location>
        <begin position="1451"/>
        <end position="1472"/>
    </location>
</feature>
<feature type="compositionally biased region" description="Low complexity" evidence="1">
    <location>
        <begin position="603"/>
        <end position="614"/>
    </location>
</feature>
<organism evidence="3 4">
    <name type="scientific">Drosophila virilis</name>
    <name type="common">Fruit fly</name>
    <dbReference type="NCBI Taxonomy" id="7244"/>
    <lineage>
        <taxon>Eukaryota</taxon>
        <taxon>Metazoa</taxon>
        <taxon>Ecdysozoa</taxon>
        <taxon>Arthropoda</taxon>
        <taxon>Hexapoda</taxon>
        <taxon>Insecta</taxon>
        <taxon>Pterygota</taxon>
        <taxon>Neoptera</taxon>
        <taxon>Endopterygota</taxon>
        <taxon>Diptera</taxon>
        <taxon>Brachycera</taxon>
        <taxon>Muscomorpha</taxon>
        <taxon>Ephydroidea</taxon>
        <taxon>Drosophilidae</taxon>
        <taxon>Drosophila</taxon>
    </lineage>
</organism>
<feature type="compositionally biased region" description="Basic and acidic residues" evidence="1">
    <location>
        <begin position="728"/>
        <end position="738"/>
    </location>
</feature>
<accession>A0A0Q9WGY7</accession>
<feature type="region of interest" description="Disordered" evidence="1">
    <location>
        <begin position="400"/>
        <end position="440"/>
    </location>
</feature>
<feature type="compositionally biased region" description="Low complexity" evidence="1">
    <location>
        <begin position="1504"/>
        <end position="1519"/>
    </location>
</feature>
<feature type="region of interest" description="Disordered" evidence="1">
    <location>
        <begin position="226"/>
        <end position="361"/>
    </location>
</feature>
<evidence type="ECO:0000259" key="2">
    <source>
        <dbReference type="PROSITE" id="PS51029"/>
    </source>
</evidence>
<dbReference type="Pfam" id="PF10545">
    <property type="entry name" value="MADF_DNA_bdg"/>
    <property type="match status" value="1"/>
</dbReference>
<dbReference type="EMBL" id="CH940648">
    <property type="protein sequence ID" value="KRF79973.1"/>
    <property type="molecule type" value="Genomic_DNA"/>
</dbReference>
<feature type="compositionally biased region" description="Basic and acidic residues" evidence="1">
    <location>
        <begin position="1050"/>
        <end position="1077"/>
    </location>
</feature>
<feature type="domain" description="MADF" evidence="2">
    <location>
        <begin position="16"/>
        <end position="107"/>
    </location>
</feature>
<dbReference type="InParanoid" id="A0A0Q9WGY7"/>
<dbReference type="PANTHER" id="PTHR21505:SF8">
    <property type="entry name" value="DPT-YFP REPRESSOR BY OVEREXPRESSION, ISOFORM D-RELATED"/>
    <property type="match status" value="1"/>
</dbReference>
<evidence type="ECO:0000256" key="1">
    <source>
        <dbReference type="SAM" id="MobiDB-lite"/>
    </source>
</evidence>
<reference evidence="3 4" key="1">
    <citation type="journal article" date="2007" name="Nature">
        <title>Evolution of genes and genomes on the Drosophila phylogeny.</title>
        <authorList>
            <consortium name="Drosophila 12 Genomes Consortium"/>
            <person name="Clark A.G."/>
            <person name="Eisen M.B."/>
            <person name="Smith D.R."/>
            <person name="Bergman C.M."/>
            <person name="Oliver B."/>
            <person name="Markow T.A."/>
            <person name="Kaufman T.C."/>
            <person name="Kellis M."/>
            <person name="Gelbart W."/>
            <person name="Iyer V.N."/>
            <person name="Pollard D.A."/>
            <person name="Sackton T.B."/>
            <person name="Larracuente A.M."/>
            <person name="Singh N.D."/>
            <person name="Abad J.P."/>
            <person name="Abt D.N."/>
            <person name="Adryan B."/>
            <person name="Aguade M."/>
            <person name="Akashi H."/>
            <person name="Anderson W.W."/>
            <person name="Aquadro C.F."/>
            <person name="Ardell D.H."/>
            <person name="Arguello R."/>
            <person name="Artieri C.G."/>
            <person name="Barbash D.A."/>
            <person name="Barker D."/>
            <person name="Barsanti P."/>
            <person name="Batterham P."/>
            <person name="Batzoglou S."/>
            <person name="Begun D."/>
            <person name="Bhutkar A."/>
            <person name="Blanco E."/>
            <person name="Bosak S.A."/>
            <person name="Bradley R.K."/>
            <person name="Brand A.D."/>
            <person name="Brent M.R."/>
            <person name="Brooks A.N."/>
            <person name="Brown R.H."/>
            <person name="Butlin R.K."/>
            <person name="Caggese C."/>
            <person name="Calvi B.R."/>
            <person name="Bernardo de Carvalho A."/>
            <person name="Caspi A."/>
            <person name="Castrezana S."/>
            <person name="Celniker S.E."/>
            <person name="Chang J.L."/>
            <person name="Chapple C."/>
            <person name="Chatterji S."/>
            <person name="Chinwalla A."/>
            <person name="Civetta A."/>
            <person name="Clifton S.W."/>
            <person name="Comeron J.M."/>
            <person name="Costello J.C."/>
            <person name="Coyne J.A."/>
            <person name="Daub J."/>
            <person name="David R.G."/>
            <person name="Delcher A.L."/>
            <person name="Delehaunty K."/>
            <person name="Do C.B."/>
            <person name="Ebling H."/>
            <person name="Edwards K."/>
            <person name="Eickbush T."/>
            <person name="Evans J.D."/>
            <person name="Filipski A."/>
            <person name="Findeiss S."/>
            <person name="Freyhult E."/>
            <person name="Fulton L."/>
            <person name="Fulton R."/>
            <person name="Garcia A.C."/>
            <person name="Gardiner A."/>
            <person name="Garfield D.A."/>
            <person name="Garvin B.E."/>
            <person name="Gibson G."/>
            <person name="Gilbert D."/>
            <person name="Gnerre S."/>
            <person name="Godfrey J."/>
            <person name="Good R."/>
            <person name="Gotea V."/>
            <person name="Gravely B."/>
            <person name="Greenberg A.J."/>
            <person name="Griffiths-Jones S."/>
            <person name="Gross S."/>
            <person name="Guigo R."/>
            <person name="Gustafson E.A."/>
            <person name="Haerty W."/>
            <person name="Hahn M.W."/>
            <person name="Halligan D.L."/>
            <person name="Halpern A.L."/>
            <person name="Halter G.M."/>
            <person name="Han M.V."/>
            <person name="Heger A."/>
            <person name="Hillier L."/>
            <person name="Hinrichs A.S."/>
            <person name="Holmes I."/>
            <person name="Hoskins R.A."/>
            <person name="Hubisz M.J."/>
            <person name="Hultmark D."/>
            <person name="Huntley M.A."/>
            <person name="Jaffe D.B."/>
            <person name="Jagadeeshan S."/>
            <person name="Jeck W.R."/>
            <person name="Johnson J."/>
            <person name="Jones C.D."/>
            <person name="Jordan W.C."/>
            <person name="Karpen G.H."/>
            <person name="Kataoka E."/>
            <person name="Keightley P.D."/>
            <person name="Kheradpour P."/>
            <person name="Kirkness E.F."/>
            <person name="Koerich L.B."/>
            <person name="Kristiansen K."/>
            <person name="Kudrna D."/>
            <person name="Kulathinal R.J."/>
            <person name="Kumar S."/>
            <person name="Kwok R."/>
            <person name="Lander E."/>
            <person name="Langley C.H."/>
            <person name="Lapoint R."/>
            <person name="Lazzaro B.P."/>
            <person name="Lee S.J."/>
            <person name="Levesque L."/>
            <person name="Li R."/>
            <person name="Lin C.F."/>
            <person name="Lin M.F."/>
            <person name="Lindblad-Toh K."/>
            <person name="Llopart A."/>
            <person name="Long M."/>
            <person name="Low L."/>
            <person name="Lozovsky E."/>
            <person name="Lu J."/>
            <person name="Luo M."/>
            <person name="Machado C.A."/>
            <person name="Makalowski W."/>
            <person name="Marzo M."/>
            <person name="Matsuda M."/>
            <person name="Matzkin L."/>
            <person name="McAllister B."/>
            <person name="McBride C.S."/>
            <person name="McKernan B."/>
            <person name="McKernan K."/>
            <person name="Mendez-Lago M."/>
            <person name="Minx P."/>
            <person name="Mollenhauer M.U."/>
            <person name="Montooth K."/>
            <person name="Mount S.M."/>
            <person name="Mu X."/>
            <person name="Myers E."/>
            <person name="Negre B."/>
            <person name="Newfeld S."/>
            <person name="Nielsen R."/>
            <person name="Noor M.A."/>
            <person name="O'Grady P."/>
            <person name="Pachter L."/>
            <person name="Papaceit M."/>
            <person name="Parisi M.J."/>
            <person name="Parisi M."/>
            <person name="Parts L."/>
            <person name="Pedersen J.S."/>
            <person name="Pesole G."/>
            <person name="Phillippy A.M."/>
            <person name="Ponting C.P."/>
            <person name="Pop M."/>
            <person name="Porcelli D."/>
            <person name="Powell J.R."/>
            <person name="Prohaska S."/>
            <person name="Pruitt K."/>
            <person name="Puig M."/>
            <person name="Quesneville H."/>
            <person name="Ram K.R."/>
            <person name="Rand D."/>
            <person name="Rasmussen M.D."/>
            <person name="Reed L.K."/>
            <person name="Reenan R."/>
            <person name="Reily A."/>
            <person name="Remington K.A."/>
            <person name="Rieger T.T."/>
            <person name="Ritchie M.G."/>
            <person name="Robin C."/>
            <person name="Rogers Y.H."/>
            <person name="Rohde C."/>
            <person name="Rozas J."/>
            <person name="Rubenfield M.J."/>
            <person name="Ruiz A."/>
            <person name="Russo S."/>
            <person name="Salzberg S.L."/>
            <person name="Sanchez-Gracia A."/>
            <person name="Saranga D.J."/>
            <person name="Sato H."/>
            <person name="Schaeffer S.W."/>
            <person name="Schatz M.C."/>
            <person name="Schlenke T."/>
            <person name="Schwartz R."/>
            <person name="Segarra C."/>
            <person name="Singh R.S."/>
            <person name="Sirot L."/>
            <person name="Sirota M."/>
            <person name="Sisneros N.B."/>
            <person name="Smith C.D."/>
            <person name="Smith T.F."/>
            <person name="Spieth J."/>
            <person name="Stage D.E."/>
            <person name="Stark A."/>
            <person name="Stephan W."/>
            <person name="Strausberg R.L."/>
            <person name="Strempel S."/>
            <person name="Sturgill D."/>
            <person name="Sutton G."/>
            <person name="Sutton G.G."/>
            <person name="Tao W."/>
            <person name="Teichmann S."/>
            <person name="Tobari Y.N."/>
            <person name="Tomimura Y."/>
            <person name="Tsolas J.M."/>
            <person name="Valente V.L."/>
            <person name="Venter E."/>
            <person name="Venter J.C."/>
            <person name="Vicario S."/>
            <person name="Vieira F.G."/>
            <person name="Vilella A.J."/>
            <person name="Villasante A."/>
            <person name="Walenz B."/>
            <person name="Wang J."/>
            <person name="Wasserman M."/>
            <person name="Watts T."/>
            <person name="Wilson D."/>
            <person name="Wilson R.K."/>
            <person name="Wing R.A."/>
            <person name="Wolfner M.F."/>
            <person name="Wong A."/>
            <person name="Wong G.K."/>
            <person name="Wu C.I."/>
            <person name="Wu G."/>
            <person name="Yamamoto D."/>
            <person name="Yang H.P."/>
            <person name="Yang S.P."/>
            <person name="Yorke J.A."/>
            <person name="Yoshida K."/>
            <person name="Zdobnov E."/>
            <person name="Zhang P."/>
            <person name="Zhang Y."/>
            <person name="Zimin A.V."/>
            <person name="Baldwin J."/>
            <person name="Abdouelleil A."/>
            <person name="Abdulkadir J."/>
            <person name="Abebe A."/>
            <person name="Abera B."/>
            <person name="Abreu J."/>
            <person name="Acer S.C."/>
            <person name="Aftuck L."/>
            <person name="Alexander A."/>
            <person name="An P."/>
            <person name="Anderson E."/>
            <person name="Anderson S."/>
            <person name="Arachi H."/>
            <person name="Azer M."/>
            <person name="Bachantsang P."/>
            <person name="Barry A."/>
            <person name="Bayul T."/>
            <person name="Berlin A."/>
            <person name="Bessette D."/>
            <person name="Bloom T."/>
            <person name="Blye J."/>
            <person name="Boguslavskiy L."/>
            <person name="Bonnet C."/>
            <person name="Boukhgalter B."/>
            <person name="Bourzgui I."/>
            <person name="Brown A."/>
            <person name="Cahill P."/>
            <person name="Channer S."/>
            <person name="Cheshatsang Y."/>
            <person name="Chuda L."/>
            <person name="Citroen M."/>
            <person name="Collymore A."/>
            <person name="Cooke P."/>
            <person name="Costello M."/>
            <person name="D'Aco K."/>
            <person name="Daza R."/>
            <person name="De Haan G."/>
            <person name="DeGray S."/>
            <person name="DeMaso C."/>
            <person name="Dhargay N."/>
            <person name="Dooley K."/>
            <person name="Dooley E."/>
            <person name="Doricent M."/>
            <person name="Dorje P."/>
            <person name="Dorjee K."/>
            <person name="Dupes A."/>
            <person name="Elong R."/>
            <person name="Falk J."/>
            <person name="Farina A."/>
            <person name="Faro S."/>
            <person name="Ferguson D."/>
            <person name="Fisher S."/>
            <person name="Foley C.D."/>
            <person name="Franke A."/>
            <person name="Friedrich D."/>
            <person name="Gadbois L."/>
            <person name="Gearin G."/>
            <person name="Gearin C.R."/>
            <person name="Giannoukos G."/>
            <person name="Goode T."/>
            <person name="Graham J."/>
            <person name="Grandbois E."/>
            <person name="Grewal S."/>
            <person name="Gyaltsen K."/>
            <person name="Hafez N."/>
            <person name="Hagos B."/>
            <person name="Hall J."/>
            <person name="Henson C."/>
            <person name="Hollinger A."/>
            <person name="Honan T."/>
            <person name="Huard M.D."/>
            <person name="Hughes L."/>
            <person name="Hurhula B."/>
            <person name="Husby M.E."/>
            <person name="Kamat A."/>
            <person name="Kanga B."/>
            <person name="Kashin S."/>
            <person name="Khazanovich D."/>
            <person name="Kisner P."/>
            <person name="Lance K."/>
            <person name="Lara M."/>
            <person name="Lee W."/>
            <person name="Lennon N."/>
            <person name="Letendre F."/>
            <person name="LeVine R."/>
            <person name="Lipovsky A."/>
            <person name="Liu X."/>
            <person name="Liu J."/>
            <person name="Liu S."/>
            <person name="Lokyitsang T."/>
            <person name="Lokyitsang Y."/>
            <person name="Lubonja R."/>
            <person name="Lui A."/>
            <person name="MacDonald P."/>
            <person name="Magnisalis V."/>
            <person name="Maru K."/>
            <person name="Matthews C."/>
            <person name="McCusker W."/>
            <person name="McDonough S."/>
            <person name="Mehta T."/>
            <person name="Meldrim J."/>
            <person name="Meneus L."/>
            <person name="Mihai O."/>
            <person name="Mihalev A."/>
            <person name="Mihova T."/>
            <person name="Mittelman R."/>
            <person name="Mlenga V."/>
            <person name="Montmayeur A."/>
            <person name="Mulrain L."/>
            <person name="Navidi A."/>
            <person name="Naylor J."/>
            <person name="Negash T."/>
            <person name="Nguyen T."/>
            <person name="Nguyen N."/>
            <person name="Nicol R."/>
            <person name="Norbu C."/>
            <person name="Norbu N."/>
            <person name="Novod N."/>
            <person name="O'Neill B."/>
            <person name="Osman S."/>
            <person name="Markiewicz E."/>
            <person name="Oyono O.L."/>
            <person name="Patti C."/>
            <person name="Phunkhang P."/>
            <person name="Pierre F."/>
            <person name="Priest M."/>
            <person name="Raghuraman S."/>
            <person name="Rege F."/>
            <person name="Reyes R."/>
            <person name="Rise C."/>
            <person name="Rogov P."/>
            <person name="Ross K."/>
            <person name="Ryan E."/>
            <person name="Settipalli S."/>
            <person name="Shea T."/>
            <person name="Sherpa N."/>
            <person name="Shi L."/>
            <person name="Shih D."/>
            <person name="Sparrow T."/>
            <person name="Spaulding J."/>
            <person name="Stalker J."/>
            <person name="Stange-Thomann N."/>
            <person name="Stavropoulos S."/>
            <person name="Stone C."/>
            <person name="Strader C."/>
            <person name="Tesfaye S."/>
            <person name="Thomson T."/>
            <person name="Thoulutsang Y."/>
            <person name="Thoulutsang D."/>
            <person name="Topham K."/>
            <person name="Topping I."/>
            <person name="Tsamla T."/>
            <person name="Vassiliev H."/>
            <person name="Vo A."/>
            <person name="Wangchuk T."/>
            <person name="Wangdi T."/>
            <person name="Weiand M."/>
            <person name="Wilkinson J."/>
            <person name="Wilson A."/>
            <person name="Yadav S."/>
            <person name="Young G."/>
            <person name="Yu Q."/>
            <person name="Zembek L."/>
            <person name="Zhong D."/>
            <person name="Zimmer A."/>
            <person name="Zwirko Z."/>
            <person name="Jaffe D.B."/>
            <person name="Alvarez P."/>
            <person name="Brockman W."/>
            <person name="Butler J."/>
            <person name="Chin C."/>
            <person name="Gnerre S."/>
            <person name="Grabherr M."/>
            <person name="Kleber M."/>
            <person name="Mauceli E."/>
            <person name="MacCallum I."/>
        </authorList>
    </citation>
    <scope>NUCLEOTIDE SEQUENCE [LARGE SCALE GENOMIC DNA]</scope>
    <source>
        <strain evidence="4">Tucson 15010-1051.87</strain>
    </source>
</reference>
<feature type="compositionally biased region" description="Basic and acidic residues" evidence="1">
    <location>
        <begin position="753"/>
        <end position="765"/>
    </location>
</feature>
<feature type="region of interest" description="Disordered" evidence="1">
    <location>
        <begin position="1433"/>
        <end position="1486"/>
    </location>
</feature>
<feature type="compositionally biased region" description="Basic and acidic residues" evidence="1">
    <location>
        <begin position="891"/>
        <end position="900"/>
    </location>
</feature>
<name>A0A0Q9WGY7_DROVI</name>
<feature type="compositionally biased region" description="Basic and acidic residues" evidence="1">
    <location>
        <begin position="823"/>
        <end position="848"/>
    </location>
</feature>
<feature type="region of interest" description="Disordered" evidence="1">
    <location>
        <begin position="1395"/>
        <end position="1414"/>
    </location>
</feature>
<dbReference type="SMART" id="SM00595">
    <property type="entry name" value="MADF"/>
    <property type="match status" value="1"/>
</dbReference>
<protein>
    <submittedName>
        <fullName evidence="3">Uncharacterized protein, isoform B</fullName>
    </submittedName>
</protein>
<feature type="compositionally biased region" description="Basic and acidic residues" evidence="1">
    <location>
        <begin position="655"/>
        <end position="667"/>
    </location>
</feature>
<feature type="compositionally biased region" description="Polar residues" evidence="1">
    <location>
        <begin position="929"/>
        <end position="940"/>
    </location>
</feature>
<feature type="compositionally biased region" description="Low complexity" evidence="1">
    <location>
        <begin position="487"/>
        <end position="500"/>
    </location>
</feature>
<dbReference type="PANTHER" id="PTHR21505">
    <property type="entry name" value="MADF DOMAIN-CONTAINING PROTEIN-RELATED"/>
    <property type="match status" value="1"/>
</dbReference>
<evidence type="ECO:0000313" key="3">
    <source>
        <dbReference type="EMBL" id="KRF79973.1"/>
    </source>
</evidence>
<dbReference type="InterPro" id="IPR006578">
    <property type="entry name" value="MADF-dom"/>
</dbReference>
<feature type="compositionally biased region" description="Basic and acidic residues" evidence="1">
    <location>
        <begin position="941"/>
        <end position="954"/>
    </location>
</feature>
<feature type="compositionally biased region" description="Polar residues" evidence="1">
    <location>
        <begin position="1030"/>
        <end position="1041"/>
    </location>
</feature>
<dbReference type="PROSITE" id="PS51029">
    <property type="entry name" value="MADF"/>
    <property type="match status" value="1"/>
</dbReference>
<feature type="compositionally biased region" description="Basic and acidic residues" evidence="1">
    <location>
        <begin position="1006"/>
        <end position="1016"/>
    </location>
</feature>
<dbReference type="Proteomes" id="UP000008792">
    <property type="component" value="Unassembled WGS sequence"/>
</dbReference>
<dbReference type="OrthoDB" id="8190343at2759"/>
<feature type="compositionally biased region" description="Low complexity" evidence="1">
    <location>
        <begin position="1473"/>
        <end position="1485"/>
    </location>
</feature>
<feature type="region of interest" description="Disordered" evidence="1">
    <location>
        <begin position="475"/>
        <end position="1179"/>
    </location>
</feature>
<feature type="compositionally biased region" description="Basic and acidic residues" evidence="1">
    <location>
        <begin position="312"/>
        <end position="346"/>
    </location>
</feature>
<feature type="compositionally biased region" description="Polar residues" evidence="1">
    <location>
        <begin position="968"/>
        <end position="987"/>
    </location>
</feature>
<keyword evidence="4" id="KW-1185">Reference proteome</keyword>
<proteinExistence type="predicted"/>
<feature type="compositionally biased region" description="Basic and acidic residues" evidence="1">
    <location>
        <begin position="1148"/>
        <end position="1174"/>
    </location>
</feature>
<feature type="region of interest" description="Disordered" evidence="1">
    <location>
        <begin position="1504"/>
        <end position="1544"/>
    </location>
</feature>